<reference evidence="2 3" key="2">
    <citation type="journal article" date="2017" name="Front. Plant Sci.">
        <title>Gene Classification and Mining of Molecular Markers Useful in Red Clover (Trifolium pratense) Breeding.</title>
        <authorList>
            <person name="Istvanek J."/>
            <person name="Dluhosova J."/>
            <person name="Dluhos P."/>
            <person name="Patkova L."/>
            <person name="Nedelnik J."/>
            <person name="Repkova J."/>
        </authorList>
    </citation>
    <scope>NUCLEOTIDE SEQUENCE [LARGE SCALE GENOMIC DNA]</scope>
    <source>
        <strain evidence="3">cv. Tatra</strain>
        <tissue evidence="2">Young leaves</tissue>
    </source>
</reference>
<name>A0A2K3KJN5_TRIPR</name>
<dbReference type="Proteomes" id="UP000236291">
    <property type="component" value="Unassembled WGS sequence"/>
</dbReference>
<dbReference type="EMBL" id="ASHM01194607">
    <property type="protein sequence ID" value="PNX66508.1"/>
    <property type="molecule type" value="Genomic_DNA"/>
</dbReference>
<evidence type="ECO:0000256" key="1">
    <source>
        <dbReference type="SAM" id="MobiDB-lite"/>
    </source>
</evidence>
<feature type="non-terminal residue" evidence="2">
    <location>
        <position position="55"/>
    </location>
</feature>
<proteinExistence type="predicted"/>
<sequence>MKSLAYLAARSISLLVCNGNDYETAMSRSSDRGCKHNLKKAKKQGPNVADRTRSR</sequence>
<reference evidence="2 3" key="1">
    <citation type="journal article" date="2014" name="Am. J. Bot.">
        <title>Genome assembly and annotation for red clover (Trifolium pratense; Fabaceae).</title>
        <authorList>
            <person name="Istvanek J."/>
            <person name="Jaros M."/>
            <person name="Krenek A."/>
            <person name="Repkova J."/>
        </authorList>
    </citation>
    <scope>NUCLEOTIDE SEQUENCE [LARGE SCALE GENOMIC DNA]</scope>
    <source>
        <strain evidence="3">cv. Tatra</strain>
        <tissue evidence="2">Young leaves</tissue>
    </source>
</reference>
<evidence type="ECO:0000313" key="2">
    <source>
        <dbReference type="EMBL" id="PNX66508.1"/>
    </source>
</evidence>
<organism evidence="2 3">
    <name type="scientific">Trifolium pratense</name>
    <name type="common">Red clover</name>
    <dbReference type="NCBI Taxonomy" id="57577"/>
    <lineage>
        <taxon>Eukaryota</taxon>
        <taxon>Viridiplantae</taxon>
        <taxon>Streptophyta</taxon>
        <taxon>Embryophyta</taxon>
        <taxon>Tracheophyta</taxon>
        <taxon>Spermatophyta</taxon>
        <taxon>Magnoliopsida</taxon>
        <taxon>eudicotyledons</taxon>
        <taxon>Gunneridae</taxon>
        <taxon>Pentapetalae</taxon>
        <taxon>rosids</taxon>
        <taxon>fabids</taxon>
        <taxon>Fabales</taxon>
        <taxon>Fabaceae</taxon>
        <taxon>Papilionoideae</taxon>
        <taxon>50 kb inversion clade</taxon>
        <taxon>NPAAA clade</taxon>
        <taxon>Hologalegina</taxon>
        <taxon>IRL clade</taxon>
        <taxon>Trifolieae</taxon>
        <taxon>Trifolium</taxon>
    </lineage>
</organism>
<protein>
    <submittedName>
        <fullName evidence="2">Uncharacterized protein</fullName>
    </submittedName>
</protein>
<gene>
    <name evidence="2" type="ORF">L195_g063084</name>
</gene>
<comment type="caution">
    <text evidence="2">The sequence shown here is derived from an EMBL/GenBank/DDBJ whole genome shotgun (WGS) entry which is preliminary data.</text>
</comment>
<dbReference type="AlphaFoldDB" id="A0A2K3KJN5"/>
<feature type="region of interest" description="Disordered" evidence="1">
    <location>
        <begin position="26"/>
        <end position="55"/>
    </location>
</feature>
<accession>A0A2K3KJN5</accession>
<evidence type="ECO:0000313" key="3">
    <source>
        <dbReference type="Proteomes" id="UP000236291"/>
    </source>
</evidence>